<dbReference type="PANTHER" id="PTHR35332:SF2">
    <property type="entry name" value="REGULATION OF ENOLASE PROTEIN 1"/>
    <property type="match status" value="1"/>
</dbReference>
<evidence type="ECO:0008006" key="3">
    <source>
        <dbReference type="Google" id="ProtNLM"/>
    </source>
</evidence>
<dbReference type="Gene3D" id="2.60.120.200">
    <property type="match status" value="1"/>
</dbReference>
<sequence length="233" mass="27383">MIVITLTELFVKFRILCGGIFLKTNIIYNDYFENNRLSDELVWFCEPKEWFIDKSSSQLVIQTDENTDYWKKTHYGFEADNGHFLYRETNKNFRLTAKVKTKPKSRYDQAGLMLRFSEDIWIKTSLEYIPNGLSKLGAVVTNRGYSDWSSQNVDYNNEYLFFRLSRIGQNVYVDFSSNGTEWNQIRIAHLDMPENSLVKAGLYACSPQGKDQEVRFDFIEIEELSNDPQEAYL</sequence>
<dbReference type="SUPFAM" id="SSF49899">
    <property type="entry name" value="Concanavalin A-like lectins/glucanases"/>
    <property type="match status" value="1"/>
</dbReference>
<dbReference type="STRING" id="1601833.SAMN05518684_108130"/>
<dbReference type="AlphaFoldDB" id="A0A1H9USX4"/>
<dbReference type="PANTHER" id="PTHR35332">
    <property type="entry name" value="REGULATION OF ENOLASE PROTEIN 1"/>
    <property type="match status" value="1"/>
</dbReference>
<evidence type="ECO:0000313" key="2">
    <source>
        <dbReference type="Proteomes" id="UP000198571"/>
    </source>
</evidence>
<protein>
    <recommendedName>
        <fullName evidence="3">Regulation of enolase protein 1, concanavalin A-like superfamily</fullName>
    </recommendedName>
</protein>
<dbReference type="InterPro" id="IPR009784">
    <property type="entry name" value="DUF1349"/>
</dbReference>
<dbReference type="Proteomes" id="UP000198571">
    <property type="component" value="Unassembled WGS sequence"/>
</dbReference>
<gene>
    <name evidence="1" type="ORF">SAMN05518684_108130</name>
</gene>
<proteinExistence type="predicted"/>
<name>A0A1H9USX4_9BACI</name>
<dbReference type="Pfam" id="PF07081">
    <property type="entry name" value="DUF1349"/>
    <property type="match status" value="1"/>
</dbReference>
<reference evidence="2" key="1">
    <citation type="submission" date="2016-10" db="EMBL/GenBank/DDBJ databases">
        <authorList>
            <person name="Varghese N."/>
            <person name="Submissions S."/>
        </authorList>
    </citation>
    <scope>NUCLEOTIDE SEQUENCE [LARGE SCALE GENOMIC DNA]</scope>
    <source>
        <strain evidence="2">S9</strain>
    </source>
</reference>
<dbReference type="InterPro" id="IPR015987">
    <property type="entry name" value="UCP022704"/>
</dbReference>
<dbReference type="EMBL" id="FOGT01000008">
    <property type="protein sequence ID" value="SES12123.1"/>
    <property type="molecule type" value="Genomic_DNA"/>
</dbReference>
<dbReference type="PIRSF" id="PIRSF022704">
    <property type="entry name" value="UCP022704"/>
    <property type="match status" value="1"/>
</dbReference>
<dbReference type="OrthoDB" id="9814707at2"/>
<organism evidence="1 2">
    <name type="scientific">Salipaludibacillus aurantiacus</name>
    <dbReference type="NCBI Taxonomy" id="1601833"/>
    <lineage>
        <taxon>Bacteria</taxon>
        <taxon>Bacillati</taxon>
        <taxon>Bacillota</taxon>
        <taxon>Bacilli</taxon>
        <taxon>Bacillales</taxon>
        <taxon>Bacillaceae</taxon>
    </lineage>
</organism>
<accession>A0A1H9USX4</accession>
<keyword evidence="2" id="KW-1185">Reference proteome</keyword>
<dbReference type="InterPro" id="IPR013320">
    <property type="entry name" value="ConA-like_dom_sf"/>
</dbReference>
<evidence type="ECO:0000313" key="1">
    <source>
        <dbReference type="EMBL" id="SES12123.1"/>
    </source>
</evidence>